<comment type="similarity">
    <text evidence="8">Belongs to the TRAP transporter small permease family.</text>
</comment>
<comment type="subcellular location">
    <subcellularLocation>
        <location evidence="1">Cell inner membrane</location>
        <topology evidence="1">Multi-pass membrane protein</topology>
    </subcellularLocation>
</comment>
<feature type="transmembrane region" description="Helical" evidence="9">
    <location>
        <begin position="166"/>
        <end position="185"/>
    </location>
</feature>
<evidence type="ECO:0000256" key="9">
    <source>
        <dbReference type="SAM" id="Phobius"/>
    </source>
</evidence>
<dbReference type="PANTHER" id="PTHR35011:SF2">
    <property type="entry name" value="2,3-DIKETO-L-GULONATE TRAP TRANSPORTER SMALL PERMEASE PROTEIN YIAM"/>
    <property type="match status" value="1"/>
</dbReference>
<evidence type="ECO:0000259" key="10">
    <source>
        <dbReference type="Pfam" id="PF04290"/>
    </source>
</evidence>
<keyword evidence="3" id="KW-1003">Cell membrane</keyword>
<evidence type="ECO:0000256" key="3">
    <source>
        <dbReference type="ARBA" id="ARBA00022475"/>
    </source>
</evidence>
<evidence type="ECO:0000256" key="6">
    <source>
        <dbReference type="ARBA" id="ARBA00022989"/>
    </source>
</evidence>
<feature type="transmembrane region" description="Helical" evidence="9">
    <location>
        <begin position="54"/>
        <end position="73"/>
    </location>
</feature>
<dbReference type="Pfam" id="PF04290">
    <property type="entry name" value="DctQ"/>
    <property type="match status" value="1"/>
</dbReference>
<evidence type="ECO:0000313" key="12">
    <source>
        <dbReference type="Proteomes" id="UP000697710"/>
    </source>
</evidence>
<evidence type="ECO:0000256" key="7">
    <source>
        <dbReference type="ARBA" id="ARBA00023136"/>
    </source>
</evidence>
<dbReference type="AlphaFoldDB" id="A0A956RP88"/>
<gene>
    <name evidence="11" type="ORF">KC729_11905</name>
</gene>
<feature type="transmembrane region" description="Helical" evidence="9">
    <location>
        <begin position="85"/>
        <end position="104"/>
    </location>
</feature>
<evidence type="ECO:0000256" key="4">
    <source>
        <dbReference type="ARBA" id="ARBA00022519"/>
    </source>
</evidence>
<feature type="transmembrane region" description="Helical" evidence="9">
    <location>
        <begin position="125"/>
        <end position="146"/>
    </location>
</feature>
<dbReference type="EMBL" id="JAGQHR010000367">
    <property type="protein sequence ID" value="MCA9728381.1"/>
    <property type="molecule type" value="Genomic_DNA"/>
</dbReference>
<sequence length="204" mass="21961">MEPSSFFVPGLAAGRSLVLALLLLIAIGVTVRGLLLKADREGWRRRGRLLEQSVLALILAAMIGLSIFQIVLRNVFDAGYIWIDPLLRALVLWVAFLGALAATARGRHIAIDVVSRMLPPRGRSILVRIVSLLAGAICVALANGSYEYLGLEREFTSEAFLGIPSWVVQSILLLGFALLAFRFLADAVLGPDPAAGPESMEPST</sequence>
<name>A0A956RP88_UNCEI</name>
<comment type="caution">
    <text evidence="11">The sequence shown here is derived from an EMBL/GenBank/DDBJ whole genome shotgun (WGS) entry which is preliminary data.</text>
</comment>
<evidence type="ECO:0000256" key="1">
    <source>
        <dbReference type="ARBA" id="ARBA00004429"/>
    </source>
</evidence>
<dbReference type="GO" id="GO:0022857">
    <property type="term" value="F:transmembrane transporter activity"/>
    <property type="evidence" value="ECO:0007669"/>
    <property type="project" value="TreeGrafter"/>
</dbReference>
<reference evidence="11" key="1">
    <citation type="submission" date="2020-04" db="EMBL/GenBank/DDBJ databases">
        <authorList>
            <person name="Zhang T."/>
        </authorList>
    </citation>
    <scope>NUCLEOTIDE SEQUENCE</scope>
    <source>
        <strain evidence="11">HKST-UBA01</strain>
    </source>
</reference>
<evidence type="ECO:0000313" key="11">
    <source>
        <dbReference type="EMBL" id="MCA9728381.1"/>
    </source>
</evidence>
<dbReference type="GO" id="GO:0005886">
    <property type="term" value="C:plasma membrane"/>
    <property type="evidence" value="ECO:0007669"/>
    <property type="project" value="UniProtKB-SubCell"/>
</dbReference>
<feature type="domain" description="Tripartite ATP-independent periplasmic transporters DctQ component" evidence="10">
    <location>
        <begin position="62"/>
        <end position="188"/>
    </location>
</feature>
<protein>
    <submittedName>
        <fullName evidence="11">TRAP transporter small permease</fullName>
    </submittedName>
</protein>
<keyword evidence="2" id="KW-0813">Transport</keyword>
<keyword evidence="5 9" id="KW-0812">Transmembrane</keyword>
<reference evidence="11" key="2">
    <citation type="journal article" date="2021" name="Microbiome">
        <title>Successional dynamics and alternative stable states in a saline activated sludge microbial community over 9 years.</title>
        <authorList>
            <person name="Wang Y."/>
            <person name="Ye J."/>
            <person name="Ju F."/>
            <person name="Liu L."/>
            <person name="Boyd J.A."/>
            <person name="Deng Y."/>
            <person name="Parks D.H."/>
            <person name="Jiang X."/>
            <person name="Yin X."/>
            <person name="Woodcroft B.J."/>
            <person name="Tyson G.W."/>
            <person name="Hugenholtz P."/>
            <person name="Polz M.F."/>
            <person name="Zhang T."/>
        </authorList>
    </citation>
    <scope>NUCLEOTIDE SEQUENCE</scope>
    <source>
        <strain evidence="11">HKST-UBA01</strain>
    </source>
</reference>
<evidence type="ECO:0000256" key="2">
    <source>
        <dbReference type="ARBA" id="ARBA00022448"/>
    </source>
</evidence>
<dbReference type="InterPro" id="IPR007387">
    <property type="entry name" value="TRAP_DctQ"/>
</dbReference>
<keyword evidence="7 9" id="KW-0472">Membrane</keyword>
<dbReference type="GO" id="GO:0015740">
    <property type="term" value="P:C4-dicarboxylate transport"/>
    <property type="evidence" value="ECO:0007669"/>
    <property type="project" value="TreeGrafter"/>
</dbReference>
<proteinExistence type="inferred from homology"/>
<dbReference type="PANTHER" id="PTHR35011">
    <property type="entry name" value="2,3-DIKETO-L-GULONATE TRAP TRANSPORTER SMALL PERMEASE PROTEIN YIAM"/>
    <property type="match status" value="1"/>
</dbReference>
<accession>A0A956RP88</accession>
<dbReference type="InterPro" id="IPR055348">
    <property type="entry name" value="DctQ"/>
</dbReference>
<organism evidence="11 12">
    <name type="scientific">Eiseniibacteriota bacterium</name>
    <dbReference type="NCBI Taxonomy" id="2212470"/>
    <lineage>
        <taxon>Bacteria</taxon>
        <taxon>Candidatus Eiseniibacteriota</taxon>
    </lineage>
</organism>
<keyword evidence="4" id="KW-0997">Cell inner membrane</keyword>
<evidence type="ECO:0000256" key="5">
    <source>
        <dbReference type="ARBA" id="ARBA00022692"/>
    </source>
</evidence>
<dbReference type="Proteomes" id="UP000697710">
    <property type="component" value="Unassembled WGS sequence"/>
</dbReference>
<keyword evidence="6 9" id="KW-1133">Transmembrane helix</keyword>
<feature type="transmembrane region" description="Helical" evidence="9">
    <location>
        <begin position="12"/>
        <end position="34"/>
    </location>
</feature>
<evidence type="ECO:0000256" key="8">
    <source>
        <dbReference type="ARBA" id="ARBA00038436"/>
    </source>
</evidence>